<keyword evidence="2" id="KW-1185">Reference proteome</keyword>
<evidence type="ECO:0000313" key="2">
    <source>
        <dbReference type="Proteomes" id="UP000182321"/>
    </source>
</evidence>
<dbReference type="AlphaFoldDB" id="A0A1H7LZW1"/>
<dbReference type="GO" id="GO:0008168">
    <property type="term" value="F:methyltransferase activity"/>
    <property type="evidence" value="ECO:0007669"/>
    <property type="project" value="UniProtKB-KW"/>
</dbReference>
<organism evidence="1 2">
    <name type="scientific">Pseudobutyrivibrio ruminis</name>
    <dbReference type="NCBI Taxonomy" id="46206"/>
    <lineage>
        <taxon>Bacteria</taxon>
        <taxon>Bacillati</taxon>
        <taxon>Bacillota</taxon>
        <taxon>Clostridia</taxon>
        <taxon>Lachnospirales</taxon>
        <taxon>Lachnospiraceae</taxon>
        <taxon>Pseudobutyrivibrio</taxon>
    </lineage>
</organism>
<reference evidence="2" key="1">
    <citation type="submission" date="2016-10" db="EMBL/GenBank/DDBJ databases">
        <authorList>
            <person name="Varghese N."/>
        </authorList>
    </citation>
    <scope>NUCLEOTIDE SEQUENCE [LARGE SCALE GENOMIC DNA]</scope>
    <source>
        <strain evidence="2">ACV-9</strain>
    </source>
</reference>
<protein>
    <submittedName>
        <fullName evidence="1">Lysine-N-methylase</fullName>
    </submittedName>
</protein>
<evidence type="ECO:0000313" key="1">
    <source>
        <dbReference type="EMBL" id="SEL04560.1"/>
    </source>
</evidence>
<gene>
    <name evidence="1" type="ORF">SAMN02910377_02507</name>
</gene>
<accession>A0A1H7LZW1</accession>
<dbReference type="GO" id="GO:0032259">
    <property type="term" value="P:methylation"/>
    <property type="evidence" value="ECO:0007669"/>
    <property type="project" value="UniProtKB-KW"/>
</dbReference>
<keyword evidence="1" id="KW-0489">Methyltransferase</keyword>
<proteinExistence type="predicted"/>
<sequence length="336" mass="39245">MIYRKQKDFDNFKCIADKCPKSCCIGWQIMIDEDSLDKYAATSGDFGHRLKSSINYEEGSFLQNNTRCSMLNKTGLCDLQSTLGESYLCNTCRKYPRHVEEFQDIREYSLSLSCPEAVRMLMVPDYSFSFEETEDDVFDDPEEFEDFDFLLFDKLEYARDKMIELAKDSSLPFSERLERIRSSAFALQNLYDEGEIFEMDNISYEDESTISLEYAMSGLSTLLELEVLEESWHETIRETISYWNTNPAKQFSEDATFVFEKILISLLFNYFCGAVYDGQIYARAMIAIMSTQWIMMIQAAHPNMDLAQNIYLYSREVEHSDTNVNTLISYFEQELD</sequence>
<dbReference type="RefSeq" id="WP_074792206.1">
    <property type="nucleotide sequence ID" value="NZ_FNZX01000019.1"/>
</dbReference>
<dbReference type="NCBIfam" id="NF038110">
    <property type="entry name" value="Lys_methyl_FliB"/>
    <property type="match status" value="1"/>
</dbReference>
<name>A0A1H7LZW1_9FIRM</name>
<dbReference type="Proteomes" id="UP000182321">
    <property type="component" value="Unassembled WGS sequence"/>
</dbReference>
<dbReference type="EMBL" id="FNZX01000019">
    <property type="protein sequence ID" value="SEL04560.1"/>
    <property type="molecule type" value="Genomic_DNA"/>
</dbReference>
<keyword evidence="1" id="KW-0808">Transferase</keyword>